<dbReference type="AlphaFoldDB" id="A0A9D1DLT5"/>
<dbReference type="PANTHER" id="PTHR43814">
    <property type="entry name" value="ARGININOSUCCINATE LYASE"/>
    <property type="match status" value="1"/>
</dbReference>
<dbReference type="PRINTS" id="PR00145">
    <property type="entry name" value="ARGSUCLYASE"/>
</dbReference>
<evidence type="ECO:0000259" key="8">
    <source>
        <dbReference type="Pfam" id="PF14698"/>
    </source>
</evidence>
<keyword evidence="6" id="KW-0963">Cytoplasm</keyword>
<evidence type="ECO:0000256" key="5">
    <source>
        <dbReference type="ARBA" id="ARBA00023239"/>
    </source>
</evidence>
<protein>
    <recommendedName>
        <fullName evidence="2 6">Argininosuccinate lyase</fullName>
        <shortName evidence="6">ASAL</shortName>
        <ecNumber evidence="2 6">4.3.2.1</ecNumber>
    </recommendedName>
    <alternativeName>
        <fullName evidence="6">Arginosuccinase</fullName>
    </alternativeName>
</protein>
<accession>A0A9D1DLT5</accession>
<evidence type="ECO:0000313" key="10">
    <source>
        <dbReference type="Proteomes" id="UP000824238"/>
    </source>
</evidence>
<dbReference type="EC" id="4.3.2.1" evidence="2 6"/>
<feature type="domain" description="Argininosuccinate lyase C-terminal" evidence="8">
    <location>
        <begin position="364"/>
        <end position="432"/>
    </location>
</feature>
<dbReference type="Gene3D" id="1.20.200.10">
    <property type="entry name" value="Fumarase/aspartase (Central domain)"/>
    <property type="match status" value="1"/>
</dbReference>
<organism evidence="9 10">
    <name type="scientific">Candidatus Scatomorpha intestinigallinarum</name>
    <dbReference type="NCBI Taxonomy" id="2840923"/>
    <lineage>
        <taxon>Bacteria</taxon>
        <taxon>Bacillati</taxon>
        <taxon>Bacillota</taxon>
        <taxon>Clostridia</taxon>
        <taxon>Eubacteriales</taxon>
        <taxon>Candidatus Scatomorpha</taxon>
    </lineage>
</organism>
<comment type="catalytic activity">
    <reaction evidence="6">
        <text>2-(N(omega)-L-arginino)succinate = fumarate + L-arginine</text>
        <dbReference type="Rhea" id="RHEA:24020"/>
        <dbReference type="ChEBI" id="CHEBI:29806"/>
        <dbReference type="ChEBI" id="CHEBI:32682"/>
        <dbReference type="ChEBI" id="CHEBI:57472"/>
        <dbReference type="EC" id="4.3.2.1"/>
    </reaction>
</comment>
<dbReference type="NCBIfam" id="TIGR00838">
    <property type="entry name" value="argH"/>
    <property type="match status" value="1"/>
</dbReference>
<evidence type="ECO:0000256" key="2">
    <source>
        <dbReference type="ARBA" id="ARBA00012338"/>
    </source>
</evidence>
<dbReference type="InterPro" id="IPR029419">
    <property type="entry name" value="Arg_succ_lyase_C"/>
</dbReference>
<evidence type="ECO:0000256" key="3">
    <source>
        <dbReference type="ARBA" id="ARBA00022571"/>
    </source>
</evidence>
<dbReference type="Gene3D" id="1.10.275.10">
    <property type="entry name" value="Fumarase/aspartase (N-terminal domain)"/>
    <property type="match status" value="1"/>
</dbReference>
<dbReference type="InterPro" id="IPR009049">
    <property type="entry name" value="Argininosuccinate_lyase"/>
</dbReference>
<dbReference type="FunFam" id="1.20.200.10:FF:000015">
    <property type="entry name" value="argininosuccinate lyase isoform X2"/>
    <property type="match status" value="1"/>
</dbReference>
<reference evidence="9" key="2">
    <citation type="journal article" date="2021" name="PeerJ">
        <title>Extensive microbial diversity within the chicken gut microbiome revealed by metagenomics and culture.</title>
        <authorList>
            <person name="Gilroy R."/>
            <person name="Ravi A."/>
            <person name="Getino M."/>
            <person name="Pursley I."/>
            <person name="Horton D.L."/>
            <person name="Alikhan N.F."/>
            <person name="Baker D."/>
            <person name="Gharbi K."/>
            <person name="Hall N."/>
            <person name="Watson M."/>
            <person name="Adriaenssens E.M."/>
            <person name="Foster-Nyarko E."/>
            <person name="Jarju S."/>
            <person name="Secka A."/>
            <person name="Antonio M."/>
            <person name="Oren A."/>
            <person name="Chaudhuri R.R."/>
            <person name="La Ragione R."/>
            <person name="Hildebrand F."/>
            <person name="Pallen M.J."/>
        </authorList>
    </citation>
    <scope>NUCLEOTIDE SEQUENCE</scope>
    <source>
        <strain evidence="9">ChiGjej3B3-7149</strain>
    </source>
</reference>
<dbReference type="Gene3D" id="1.10.40.30">
    <property type="entry name" value="Fumarase/aspartase (C-terminal domain)"/>
    <property type="match status" value="1"/>
</dbReference>
<sequence>MEKLWAGRAHAALDKAADDFNSSIAVDSRMYRQDIRGSMAHAAMLAKAGMISAAEGAALIEGLGGILADLDEGRLAIDPAAEDIHSFVEAVLTERLGDTGRKLHTARSRNDQVALDTRLYLRDLTADTIELLAKLVGVLCTQAEQNADAVMPGYTHLQRAQPITFAHQLLAYGMMFSRDIGRLSDAAKRMNVSPLGACALAGTTHPIDRQFTASQLGFDGICHNSLDAVSDRDFCVELCSALALVMTHLSRLAEELILWTSWEFRFVELSDAYTTGSSIMPQKKNSDMAELVRGKTGRVYGDLITLLTMLKGLPLAYNKDMQEDKEAVFDAFDTVNACLGIFAPMLETMTVRKDNMLAAAKGGFINATDLADWLARRCVPFRTAYKLTGEIVAWCIEKGKSLEDMTLEEYRGFSGVFDESLYEDISLAACVAKRTSEGGASPANIAAQIEYLKQVTA</sequence>
<name>A0A9D1DLT5_9FIRM</name>
<dbReference type="GO" id="GO:0004056">
    <property type="term" value="F:argininosuccinate lyase activity"/>
    <property type="evidence" value="ECO:0007669"/>
    <property type="project" value="UniProtKB-UniRule"/>
</dbReference>
<dbReference type="PANTHER" id="PTHR43814:SF1">
    <property type="entry name" value="ARGININOSUCCINATE LYASE"/>
    <property type="match status" value="1"/>
</dbReference>
<feature type="domain" description="Fumarate lyase N-terminal" evidence="7">
    <location>
        <begin position="7"/>
        <end position="301"/>
    </location>
</feature>
<keyword evidence="3 6" id="KW-0055">Arginine biosynthesis</keyword>
<evidence type="ECO:0000259" key="7">
    <source>
        <dbReference type="Pfam" id="PF00206"/>
    </source>
</evidence>
<dbReference type="PRINTS" id="PR00149">
    <property type="entry name" value="FUMRATELYASE"/>
</dbReference>
<dbReference type="Pfam" id="PF14698">
    <property type="entry name" value="ASL_C2"/>
    <property type="match status" value="1"/>
</dbReference>
<dbReference type="Proteomes" id="UP000824238">
    <property type="component" value="Unassembled WGS sequence"/>
</dbReference>
<keyword evidence="5 6" id="KW-0456">Lyase</keyword>
<comment type="similarity">
    <text evidence="6">Belongs to the lyase 1 family. Argininosuccinate lyase subfamily.</text>
</comment>
<dbReference type="PROSITE" id="PS00163">
    <property type="entry name" value="FUMARATE_LYASES"/>
    <property type="match status" value="1"/>
</dbReference>
<proteinExistence type="inferred from homology"/>
<dbReference type="Pfam" id="PF00206">
    <property type="entry name" value="Lyase_1"/>
    <property type="match status" value="1"/>
</dbReference>
<reference evidence="9" key="1">
    <citation type="submission" date="2020-10" db="EMBL/GenBank/DDBJ databases">
        <authorList>
            <person name="Gilroy R."/>
        </authorList>
    </citation>
    <scope>NUCLEOTIDE SEQUENCE</scope>
    <source>
        <strain evidence="9">ChiGjej3B3-7149</strain>
    </source>
</reference>
<evidence type="ECO:0000256" key="1">
    <source>
        <dbReference type="ARBA" id="ARBA00004941"/>
    </source>
</evidence>
<keyword evidence="4 6" id="KW-0028">Amino-acid biosynthesis</keyword>
<dbReference type="HAMAP" id="MF_00006">
    <property type="entry name" value="Arg_succ_lyase"/>
    <property type="match status" value="1"/>
</dbReference>
<dbReference type="InterPro" id="IPR008948">
    <property type="entry name" value="L-Aspartase-like"/>
</dbReference>
<comment type="subcellular location">
    <subcellularLocation>
        <location evidence="6">Cytoplasm</location>
    </subcellularLocation>
</comment>
<dbReference type="SUPFAM" id="SSF48557">
    <property type="entry name" value="L-aspartase-like"/>
    <property type="match status" value="1"/>
</dbReference>
<dbReference type="InterPro" id="IPR000362">
    <property type="entry name" value="Fumarate_lyase_fam"/>
</dbReference>
<evidence type="ECO:0000256" key="6">
    <source>
        <dbReference type="HAMAP-Rule" id="MF_00006"/>
    </source>
</evidence>
<dbReference type="GO" id="GO:0042450">
    <property type="term" value="P:L-arginine biosynthetic process via ornithine"/>
    <property type="evidence" value="ECO:0007669"/>
    <property type="project" value="UniProtKB-UniRule"/>
</dbReference>
<dbReference type="CDD" id="cd01359">
    <property type="entry name" value="Argininosuccinate_lyase"/>
    <property type="match status" value="1"/>
</dbReference>
<dbReference type="InterPro" id="IPR020557">
    <property type="entry name" value="Fumarate_lyase_CS"/>
</dbReference>
<gene>
    <name evidence="6 9" type="primary">argH</name>
    <name evidence="9" type="ORF">IAD36_06535</name>
</gene>
<evidence type="ECO:0000313" key="9">
    <source>
        <dbReference type="EMBL" id="HIR55227.1"/>
    </source>
</evidence>
<dbReference type="InterPro" id="IPR022761">
    <property type="entry name" value="Fumarate_lyase_N"/>
</dbReference>
<dbReference type="FunFam" id="1.10.40.30:FF:000001">
    <property type="entry name" value="Argininosuccinate lyase"/>
    <property type="match status" value="1"/>
</dbReference>
<comment type="caution">
    <text evidence="9">The sequence shown here is derived from an EMBL/GenBank/DDBJ whole genome shotgun (WGS) entry which is preliminary data.</text>
</comment>
<dbReference type="InterPro" id="IPR024083">
    <property type="entry name" value="Fumarase/histidase_N"/>
</dbReference>
<dbReference type="GO" id="GO:0005829">
    <property type="term" value="C:cytosol"/>
    <property type="evidence" value="ECO:0007669"/>
    <property type="project" value="TreeGrafter"/>
</dbReference>
<dbReference type="EMBL" id="DVHH01000157">
    <property type="protein sequence ID" value="HIR55227.1"/>
    <property type="molecule type" value="Genomic_DNA"/>
</dbReference>
<comment type="pathway">
    <text evidence="1 6">Amino-acid biosynthesis; L-arginine biosynthesis; L-arginine from L-ornithine and carbamoyl phosphate: step 3/3.</text>
</comment>
<evidence type="ECO:0000256" key="4">
    <source>
        <dbReference type="ARBA" id="ARBA00022605"/>
    </source>
</evidence>